<organism evidence="1 2">
    <name type="scientific">Cryptotermes secundus</name>
    <dbReference type="NCBI Taxonomy" id="105785"/>
    <lineage>
        <taxon>Eukaryota</taxon>
        <taxon>Metazoa</taxon>
        <taxon>Ecdysozoa</taxon>
        <taxon>Arthropoda</taxon>
        <taxon>Hexapoda</taxon>
        <taxon>Insecta</taxon>
        <taxon>Pterygota</taxon>
        <taxon>Neoptera</taxon>
        <taxon>Polyneoptera</taxon>
        <taxon>Dictyoptera</taxon>
        <taxon>Blattodea</taxon>
        <taxon>Blattoidea</taxon>
        <taxon>Termitoidae</taxon>
        <taxon>Kalotermitidae</taxon>
        <taxon>Cryptotermitinae</taxon>
        <taxon>Cryptotermes</taxon>
    </lineage>
</organism>
<reference evidence="1 2" key="1">
    <citation type="submission" date="2017-12" db="EMBL/GenBank/DDBJ databases">
        <title>Hemimetabolous genomes reveal molecular basis of termite eusociality.</title>
        <authorList>
            <person name="Harrison M.C."/>
            <person name="Jongepier E."/>
            <person name="Robertson H.M."/>
            <person name="Arning N."/>
            <person name="Bitard-Feildel T."/>
            <person name="Chao H."/>
            <person name="Childers C.P."/>
            <person name="Dinh H."/>
            <person name="Doddapaneni H."/>
            <person name="Dugan S."/>
            <person name="Gowin J."/>
            <person name="Greiner C."/>
            <person name="Han Y."/>
            <person name="Hu H."/>
            <person name="Hughes D.S.T."/>
            <person name="Huylmans A.-K."/>
            <person name="Kemena C."/>
            <person name="Kremer L.P.M."/>
            <person name="Lee S.L."/>
            <person name="Lopez-Ezquerra A."/>
            <person name="Mallet L."/>
            <person name="Monroy-Kuhn J.M."/>
            <person name="Moser A."/>
            <person name="Murali S.C."/>
            <person name="Muzny D.M."/>
            <person name="Otani S."/>
            <person name="Piulachs M.-D."/>
            <person name="Poelchau M."/>
            <person name="Qu J."/>
            <person name="Schaub F."/>
            <person name="Wada-Katsumata A."/>
            <person name="Worley K.C."/>
            <person name="Xie Q."/>
            <person name="Ylla G."/>
            <person name="Poulsen M."/>
            <person name="Gibbs R.A."/>
            <person name="Schal C."/>
            <person name="Richards S."/>
            <person name="Belles X."/>
            <person name="Korb J."/>
            <person name="Bornberg-Bauer E."/>
        </authorList>
    </citation>
    <scope>NUCLEOTIDE SEQUENCE [LARGE SCALE GENOMIC DNA]</scope>
    <source>
        <tissue evidence="1">Whole body</tissue>
    </source>
</reference>
<dbReference type="InParanoid" id="A0A2J7PLE3"/>
<sequence length="49" mass="5674">MLNLRTLKTGRKDHIRLSINLIISHLLHSHSDYSTNMLKLLTSKEEVSD</sequence>
<protein>
    <submittedName>
        <fullName evidence="1">Uncharacterized protein</fullName>
    </submittedName>
</protein>
<evidence type="ECO:0000313" key="2">
    <source>
        <dbReference type="Proteomes" id="UP000235965"/>
    </source>
</evidence>
<name>A0A2J7PLE3_9NEOP</name>
<comment type="caution">
    <text evidence="1">The sequence shown here is derived from an EMBL/GenBank/DDBJ whole genome shotgun (WGS) entry which is preliminary data.</text>
</comment>
<keyword evidence="2" id="KW-1185">Reference proteome</keyword>
<gene>
    <name evidence="1" type="ORF">B7P43_G09068</name>
</gene>
<proteinExistence type="predicted"/>
<dbReference type="EMBL" id="NEVH01024426">
    <property type="protein sequence ID" value="PNF17152.1"/>
    <property type="molecule type" value="Genomic_DNA"/>
</dbReference>
<dbReference type="Proteomes" id="UP000235965">
    <property type="component" value="Unassembled WGS sequence"/>
</dbReference>
<dbReference type="AlphaFoldDB" id="A0A2J7PLE3"/>
<evidence type="ECO:0000313" key="1">
    <source>
        <dbReference type="EMBL" id="PNF17152.1"/>
    </source>
</evidence>
<accession>A0A2J7PLE3</accession>